<dbReference type="PROSITE" id="PS50928">
    <property type="entry name" value="ABC_TM1"/>
    <property type="match status" value="1"/>
</dbReference>
<sequence length="300" mass="33192">MTMRTREERNFQIFAHVVMMILSLLAVVPFVLLVISSFTDNDVLIADGYSFTPAKWSTYAYEYIFKTGNSVVHAYGISIVLTLIGTALALSITTLLAYALSKPDLPFRSVLLFLVFFTLLFNGGLVPTYIVYSNMLNIKNSFWALLVPGLLMNGFNVMLMKSYFCSSIPTEILDAAYIDGASEYKTFLSVVLPLSKPIVATIGLFAGIAYWNDWMNGYIYLTKRTDLYSVQNLLNRMMQNIQYLSQNSSRVQDAGVGLASIPSVSVRMAMATVGVLPILVSYPFIQGNFVKGITLGGVKG</sequence>
<evidence type="ECO:0000313" key="9">
    <source>
        <dbReference type="EMBL" id="SFQ18647.1"/>
    </source>
</evidence>
<feature type="transmembrane region" description="Helical" evidence="7">
    <location>
        <begin position="266"/>
        <end position="285"/>
    </location>
</feature>
<accession>A0A1I5WG67</accession>
<evidence type="ECO:0000259" key="8">
    <source>
        <dbReference type="PROSITE" id="PS50928"/>
    </source>
</evidence>
<dbReference type="eggNOG" id="COG0395">
    <property type="taxonomic scope" value="Bacteria"/>
</dbReference>
<feature type="domain" description="ABC transmembrane type-1" evidence="8">
    <location>
        <begin position="75"/>
        <end position="277"/>
    </location>
</feature>
<dbReference type="GO" id="GO:0005886">
    <property type="term" value="C:plasma membrane"/>
    <property type="evidence" value="ECO:0007669"/>
    <property type="project" value="UniProtKB-SubCell"/>
</dbReference>
<dbReference type="InterPro" id="IPR000515">
    <property type="entry name" value="MetI-like"/>
</dbReference>
<evidence type="ECO:0000256" key="7">
    <source>
        <dbReference type="RuleBase" id="RU363032"/>
    </source>
</evidence>
<dbReference type="PANTHER" id="PTHR43744">
    <property type="entry name" value="ABC TRANSPORTER PERMEASE PROTEIN MG189-RELATED-RELATED"/>
    <property type="match status" value="1"/>
</dbReference>
<keyword evidence="5 7" id="KW-1133">Transmembrane helix</keyword>
<dbReference type="SUPFAM" id="SSF161098">
    <property type="entry name" value="MetI-like"/>
    <property type="match status" value="1"/>
</dbReference>
<evidence type="ECO:0000256" key="5">
    <source>
        <dbReference type="ARBA" id="ARBA00022989"/>
    </source>
</evidence>
<dbReference type="Gene3D" id="1.10.3720.10">
    <property type="entry name" value="MetI-like"/>
    <property type="match status" value="1"/>
</dbReference>
<feature type="transmembrane region" description="Helical" evidence="7">
    <location>
        <begin position="12"/>
        <end position="35"/>
    </location>
</feature>
<dbReference type="AlphaFoldDB" id="A0A1I5WG67"/>
<keyword evidence="3" id="KW-1003">Cell membrane</keyword>
<dbReference type="GO" id="GO:0055085">
    <property type="term" value="P:transmembrane transport"/>
    <property type="evidence" value="ECO:0007669"/>
    <property type="project" value="InterPro"/>
</dbReference>
<evidence type="ECO:0000256" key="6">
    <source>
        <dbReference type="ARBA" id="ARBA00023136"/>
    </source>
</evidence>
<keyword evidence="10" id="KW-1185">Reference proteome</keyword>
<dbReference type="PANTHER" id="PTHR43744:SF9">
    <property type="entry name" value="POLYGALACTURONAN_RHAMNOGALACTURONAN TRANSPORT SYSTEM PERMEASE PROTEIN YTCP"/>
    <property type="match status" value="1"/>
</dbReference>
<comment type="subcellular location">
    <subcellularLocation>
        <location evidence="1 7">Cell membrane</location>
        <topology evidence="1 7">Multi-pass membrane protein</topology>
    </subcellularLocation>
</comment>
<dbReference type="CDD" id="cd06261">
    <property type="entry name" value="TM_PBP2"/>
    <property type="match status" value="1"/>
</dbReference>
<evidence type="ECO:0000313" key="10">
    <source>
        <dbReference type="Proteomes" id="UP000182624"/>
    </source>
</evidence>
<reference evidence="10" key="1">
    <citation type="submission" date="2016-10" db="EMBL/GenBank/DDBJ databases">
        <authorList>
            <person name="Varghese N."/>
            <person name="Submissions S."/>
        </authorList>
    </citation>
    <scope>NUCLEOTIDE SEQUENCE [LARGE SCALE GENOMIC DNA]</scope>
    <source>
        <strain evidence="10">P18</strain>
    </source>
</reference>
<evidence type="ECO:0000256" key="3">
    <source>
        <dbReference type="ARBA" id="ARBA00022475"/>
    </source>
</evidence>
<keyword evidence="4 7" id="KW-0812">Transmembrane</keyword>
<dbReference type="Proteomes" id="UP000182624">
    <property type="component" value="Unassembled WGS sequence"/>
</dbReference>
<protein>
    <submittedName>
        <fullName evidence="9">Putative aldouronate transport system permease protein</fullName>
    </submittedName>
</protein>
<feature type="transmembrane region" description="Helical" evidence="7">
    <location>
        <begin position="187"/>
        <end position="211"/>
    </location>
</feature>
<evidence type="ECO:0000256" key="2">
    <source>
        <dbReference type="ARBA" id="ARBA00022448"/>
    </source>
</evidence>
<feature type="transmembrane region" description="Helical" evidence="7">
    <location>
        <begin position="75"/>
        <end position="98"/>
    </location>
</feature>
<comment type="similarity">
    <text evidence="7">Belongs to the binding-protein-dependent transport system permease family.</text>
</comment>
<organism evidence="9 10">
    <name type="scientific">Butyrivibrio proteoclasticus</name>
    <dbReference type="NCBI Taxonomy" id="43305"/>
    <lineage>
        <taxon>Bacteria</taxon>
        <taxon>Bacillati</taxon>
        <taxon>Bacillota</taxon>
        <taxon>Clostridia</taxon>
        <taxon>Lachnospirales</taxon>
        <taxon>Lachnospiraceae</taxon>
        <taxon>Butyrivibrio</taxon>
    </lineage>
</organism>
<dbReference type="InterPro" id="IPR035906">
    <property type="entry name" value="MetI-like_sf"/>
</dbReference>
<feature type="transmembrane region" description="Helical" evidence="7">
    <location>
        <begin position="110"/>
        <end position="130"/>
    </location>
</feature>
<evidence type="ECO:0000256" key="1">
    <source>
        <dbReference type="ARBA" id="ARBA00004651"/>
    </source>
</evidence>
<gene>
    <name evidence="9" type="ORF">SAMN04487928_12240</name>
</gene>
<dbReference type="Pfam" id="PF00528">
    <property type="entry name" value="BPD_transp_1"/>
    <property type="match status" value="1"/>
</dbReference>
<keyword evidence="2 7" id="KW-0813">Transport</keyword>
<evidence type="ECO:0000256" key="4">
    <source>
        <dbReference type="ARBA" id="ARBA00022692"/>
    </source>
</evidence>
<dbReference type="EMBL" id="FOXO01000022">
    <property type="protein sequence ID" value="SFQ18647.1"/>
    <property type="molecule type" value="Genomic_DNA"/>
</dbReference>
<name>A0A1I5WG67_9FIRM</name>
<proteinExistence type="inferred from homology"/>
<feature type="transmembrane region" description="Helical" evidence="7">
    <location>
        <begin position="142"/>
        <end position="159"/>
    </location>
</feature>
<keyword evidence="6 7" id="KW-0472">Membrane</keyword>